<gene>
    <name evidence="1" type="ORF">HGMM_F13D05C15</name>
</gene>
<reference evidence="1" key="1">
    <citation type="journal article" date="2005" name="Environ. Microbiol.">
        <title>Genetic and functional properties of uncultivated thermophilic crenarchaeotes from a subsurface gold mine as revealed by analysis of genome fragments.</title>
        <authorList>
            <person name="Nunoura T."/>
            <person name="Hirayama H."/>
            <person name="Takami H."/>
            <person name="Oida H."/>
            <person name="Nishi S."/>
            <person name="Shimamura S."/>
            <person name="Suzuki Y."/>
            <person name="Inagaki F."/>
            <person name="Takai K."/>
            <person name="Nealson K.H."/>
            <person name="Horikoshi K."/>
        </authorList>
    </citation>
    <scope>NUCLEOTIDE SEQUENCE</scope>
</reference>
<reference evidence="1" key="2">
    <citation type="journal article" date="2012" name="PLoS ONE">
        <title>A Deeply Branching Thermophilic Bacterium with an Ancient Acetyl-CoA Pathway Dominates a Subsurface Ecosystem.</title>
        <authorList>
            <person name="Takami H."/>
            <person name="Noguchi H."/>
            <person name="Takaki Y."/>
            <person name="Uchiyama I."/>
            <person name="Toyoda A."/>
            <person name="Nishi S."/>
            <person name="Chee G.-J."/>
            <person name="Arai W."/>
            <person name="Nunoura T."/>
            <person name="Itoh T."/>
            <person name="Hattori M."/>
            <person name="Takai K."/>
        </authorList>
    </citation>
    <scope>NUCLEOTIDE SEQUENCE</scope>
</reference>
<organism evidence="1">
    <name type="scientific">uncultured Planctomycetota bacterium</name>
    <dbReference type="NCBI Taxonomy" id="120965"/>
    <lineage>
        <taxon>Bacteria</taxon>
        <taxon>Pseudomonadati</taxon>
        <taxon>Planctomycetota</taxon>
        <taxon>environmental samples</taxon>
    </lineage>
</organism>
<proteinExistence type="predicted"/>
<sequence>MYGPVEIVPLPDEQVALWVAGSERLRWHFGSRHPRPFFWPVVGPSGRMLTRMGHPADYSHEHHRSWWFGHRDVGGVNFWEERPSNRQQIRQLQWLHFQDGENFGGMAVRLGWFDAHNTLLMQQDFYVTLQPLPQGELWIEWSVLFTTPLAELRLGQTNFGFAGLRVARSISAHYGGGRLSNSEGSAGEAQLFAKPARWTDYSGPTAGGFGAASNPEHWEGITWFDHRENPGHPTSWHVRDDGWMSAAFNLRQAYLLRKGETLTLRYGFHVHRGDVQRQRAEELWKQFAARPAPRLASAQRPWRYRLEYTPLVVP</sequence>
<name>H5SDF7_9BACT</name>
<dbReference type="InterPro" id="IPR029475">
    <property type="entry name" value="DUF6807"/>
</dbReference>
<dbReference type="Pfam" id="PF14100">
    <property type="entry name" value="DUF6807"/>
    <property type="match status" value="1"/>
</dbReference>
<evidence type="ECO:0000313" key="1">
    <source>
        <dbReference type="EMBL" id="BAL54193.1"/>
    </source>
</evidence>
<accession>H5SDF7</accession>
<dbReference type="EMBL" id="AP011680">
    <property type="protein sequence ID" value="BAL54193.1"/>
    <property type="molecule type" value="Genomic_DNA"/>
</dbReference>
<dbReference type="AlphaFoldDB" id="H5SDF7"/>
<protein>
    <submittedName>
        <fullName evidence="1">Hypothetical conserved protein</fullName>
    </submittedName>
</protein>